<dbReference type="SUPFAM" id="SSF48452">
    <property type="entry name" value="TPR-like"/>
    <property type="match status" value="1"/>
</dbReference>
<dbReference type="GO" id="GO:0000993">
    <property type="term" value="F:RNA polymerase II complex binding"/>
    <property type="evidence" value="ECO:0007669"/>
    <property type="project" value="TreeGrafter"/>
</dbReference>
<protein>
    <recommendedName>
        <fullName evidence="7">Tetratricopeptide repeat protein 1</fullName>
    </recommendedName>
</protein>
<dbReference type="InterPro" id="IPR031101">
    <property type="entry name" value="Ctr9"/>
</dbReference>
<reference evidence="5 6" key="1">
    <citation type="journal article" date="2018" name="Mycol. Prog.">
        <title>Coniella lustricola, a new species from submerged detritus.</title>
        <authorList>
            <person name="Raudabaugh D.B."/>
            <person name="Iturriaga T."/>
            <person name="Carver A."/>
            <person name="Mondo S."/>
            <person name="Pangilinan J."/>
            <person name="Lipzen A."/>
            <person name="He G."/>
            <person name="Amirebrahimi M."/>
            <person name="Grigoriev I.V."/>
            <person name="Miller A.N."/>
        </authorList>
    </citation>
    <scope>NUCLEOTIDE SEQUENCE [LARGE SCALE GENOMIC DNA]</scope>
    <source>
        <strain evidence="5 6">B22-T-1</strain>
    </source>
</reference>
<organism evidence="5 6">
    <name type="scientific">Coniella lustricola</name>
    <dbReference type="NCBI Taxonomy" id="2025994"/>
    <lineage>
        <taxon>Eukaryota</taxon>
        <taxon>Fungi</taxon>
        <taxon>Dikarya</taxon>
        <taxon>Ascomycota</taxon>
        <taxon>Pezizomycotina</taxon>
        <taxon>Sordariomycetes</taxon>
        <taxon>Sordariomycetidae</taxon>
        <taxon>Diaporthales</taxon>
        <taxon>Schizoparmaceae</taxon>
        <taxon>Coniella</taxon>
    </lineage>
</organism>
<feature type="repeat" description="TPR" evidence="3">
    <location>
        <begin position="799"/>
        <end position="832"/>
    </location>
</feature>
<evidence type="ECO:0000256" key="2">
    <source>
        <dbReference type="ARBA" id="ARBA00022803"/>
    </source>
</evidence>
<feature type="compositionally biased region" description="Acidic residues" evidence="4">
    <location>
        <begin position="1086"/>
        <end position="1097"/>
    </location>
</feature>
<dbReference type="STRING" id="2025994.A0A2T3AN57"/>
<dbReference type="InterPro" id="IPR019734">
    <property type="entry name" value="TPR_rpt"/>
</dbReference>
<dbReference type="FunCoup" id="A0A2T3AN57">
    <property type="interactions" value="921"/>
</dbReference>
<name>A0A2T3AN57_9PEZI</name>
<dbReference type="Pfam" id="PF13432">
    <property type="entry name" value="TPR_16"/>
    <property type="match status" value="1"/>
</dbReference>
<evidence type="ECO:0008006" key="7">
    <source>
        <dbReference type="Google" id="ProtNLM"/>
    </source>
</evidence>
<proteinExistence type="predicted"/>
<dbReference type="EMBL" id="KZ678373">
    <property type="protein sequence ID" value="PSS03834.1"/>
    <property type="molecule type" value="Genomic_DNA"/>
</dbReference>
<dbReference type="Proteomes" id="UP000241462">
    <property type="component" value="Unassembled WGS sequence"/>
</dbReference>
<dbReference type="PANTHER" id="PTHR14027">
    <property type="entry name" value="RNA POLYMERASE-ASSOCIATED PROTEIN CTR9"/>
    <property type="match status" value="1"/>
</dbReference>
<dbReference type="Gene3D" id="1.25.40.10">
    <property type="entry name" value="Tetratricopeptide repeat domain"/>
    <property type="match status" value="4"/>
</dbReference>
<dbReference type="PROSITE" id="PS50005">
    <property type="entry name" value="TPR"/>
    <property type="match status" value="3"/>
</dbReference>
<accession>A0A2T3AN57</accession>
<dbReference type="SMART" id="SM00028">
    <property type="entry name" value="TPR"/>
    <property type="match status" value="8"/>
</dbReference>
<dbReference type="AlphaFoldDB" id="A0A2T3AN57"/>
<dbReference type="OrthoDB" id="343875at2759"/>
<feature type="region of interest" description="Disordered" evidence="4">
    <location>
        <begin position="970"/>
        <end position="1231"/>
    </location>
</feature>
<dbReference type="InterPro" id="IPR011990">
    <property type="entry name" value="TPR-like_helical_dom_sf"/>
</dbReference>
<dbReference type="GO" id="GO:0006355">
    <property type="term" value="P:regulation of DNA-templated transcription"/>
    <property type="evidence" value="ECO:0007669"/>
    <property type="project" value="InterPro"/>
</dbReference>
<evidence type="ECO:0000313" key="5">
    <source>
        <dbReference type="EMBL" id="PSS03834.1"/>
    </source>
</evidence>
<keyword evidence="1" id="KW-0677">Repeat</keyword>
<dbReference type="GO" id="GO:0016593">
    <property type="term" value="C:Cdc73/Paf1 complex"/>
    <property type="evidence" value="ECO:0007669"/>
    <property type="project" value="TreeGrafter"/>
</dbReference>
<gene>
    <name evidence="5" type="ORF">BD289DRAFT_400443</name>
</gene>
<feature type="compositionally biased region" description="Basic and acidic residues" evidence="4">
    <location>
        <begin position="970"/>
        <end position="1040"/>
    </location>
</feature>
<evidence type="ECO:0000313" key="6">
    <source>
        <dbReference type="Proteomes" id="UP000241462"/>
    </source>
</evidence>
<evidence type="ECO:0000256" key="3">
    <source>
        <dbReference type="PROSITE-ProRule" id="PRU00339"/>
    </source>
</evidence>
<dbReference type="SUPFAM" id="SSF81901">
    <property type="entry name" value="HCP-like"/>
    <property type="match status" value="1"/>
</dbReference>
<sequence length="1231" mass="139047">MTSTQYDGSNGVNGASNGAYTSKRFSDVPPVLDIPVKDQDDEAVEIDLTNLMDDPSDLCDLFEAERAARTYWMIVSLAYAKQNKVDYAIETLIRGNALQGINQREKLSIVSCLCWMYLWKSREAPRVAPEGQATSDTKTKDFYLQQATSMLNEASRISPTFPPLFLARGVLYLLRASLQAPSRSGNAVDSEKAELLRSALKSFEDAIRVSSGRNMLAVMGKGRALFSMGKYPEALSAYQQVLQRMPDMVDPDPRIGIGCCFWQLGFKDDARSAWERCLEINPDSKIANVLLGIYYIDSSGHVPANSPEFIRLYKKAITEYTQKAFKLGKDVPLTCATFAGHFLSTKKYDNVDRLAHKAIQYTDVNAIASDGWYLLARKEHWTGNTTRASEHYQRADDARGGDQHGYLPAKFGQAQLLVLRNDLPGARYHLEKMRDGQHARNHETMTLLGTLYAEEVFNNETLATKENKSAEAKNAISLLEGVRAAWKDPQKNIAPDASVLLNLARLYETDFPEKALQCLQQVEQMELAQVPDNAVSSHIIDEAEKKAALRKMLSPQLLNNIGCFHAHADRHELASELFEAALGSCMRMNDSGEEEDLDIDALITTISFNLGRSYESRSLTDKAVDVYEGLLKRHEDYTDARTRLAYIKLRQNPNKDGPESITKLYNEQPTDVEVRSLYGWYLSKVTSKKRPQNLNEDHEYRSYKKTLQQLEKHDRYALVAMGNMHLILAREMRRDTEADKQRRSKEYTKAVEFFDKALQLDPHNAYAAQGIAIALVEDKKDHKAALGILLQVRETIKDANVYVNLGHTYAELRQFTKAIESYEIALSKEGKAQDAMILSCLGRTWLNRGRASAPSGHSLTVSPDLNSYYKALDFATKALETNPEQVHFKFNVAFVQIQLADTMYNKMKEADRTLEQLQEAAEGLDAAIKTLDDVANSPNPPYPKHDIEQRAAMARNTMKRQMDRAITTQKEYEEQNKEKIQAAKAAREAEMRRRSEEKRKVEEEERKRQEEIRRKREEIIAHDKEQAERRAQEDRDRQEAEMTTDTETGERVKRKRKPAPKARAERGDGGASRKGRARRKKRDVDSDGDESEEEEEREERQPKKKRRLTKKENSKFKSAEYVNSSDESDAGARQVSKEDSPASRVSSLPPLSDDEDAGRMNFDRSGSPPAARDNEDEDESTARRPRARRGRVLESDDEDEDGGEAPAKAPQSDGEAAGGGDVAMRDASDDE</sequence>
<dbReference type="GO" id="GO:0006368">
    <property type="term" value="P:transcription elongation by RNA polymerase II"/>
    <property type="evidence" value="ECO:0007669"/>
    <property type="project" value="TreeGrafter"/>
</dbReference>
<keyword evidence="2 3" id="KW-0802">TPR repeat</keyword>
<dbReference type="InParanoid" id="A0A2T3AN57"/>
<dbReference type="PANTHER" id="PTHR14027:SF2">
    <property type="entry name" value="RNA POLYMERASE-ASSOCIATED PROTEIN CTR9 HOMOLOG"/>
    <property type="match status" value="1"/>
</dbReference>
<evidence type="ECO:0000256" key="4">
    <source>
        <dbReference type="SAM" id="MobiDB-lite"/>
    </source>
</evidence>
<feature type="repeat" description="TPR" evidence="3">
    <location>
        <begin position="731"/>
        <end position="764"/>
    </location>
</feature>
<feature type="repeat" description="TPR" evidence="3">
    <location>
        <begin position="215"/>
        <end position="248"/>
    </location>
</feature>
<dbReference type="Pfam" id="PF13181">
    <property type="entry name" value="TPR_8"/>
    <property type="match status" value="2"/>
</dbReference>
<evidence type="ECO:0000256" key="1">
    <source>
        <dbReference type="ARBA" id="ARBA00022737"/>
    </source>
</evidence>
<keyword evidence="6" id="KW-1185">Reference proteome</keyword>